<evidence type="ECO:0000256" key="1">
    <source>
        <dbReference type="SAM" id="SignalP"/>
    </source>
</evidence>
<gene>
    <name evidence="2" type="ORF">BMI79_21630</name>
</gene>
<reference evidence="2 3" key="1">
    <citation type="submission" date="2016-11" db="EMBL/GenBank/DDBJ databases">
        <title>Rahnella oryzae sp. nov., isolated from rice root.</title>
        <authorList>
            <person name="Zhang X.-X."/>
            <person name="Zhang J."/>
        </authorList>
    </citation>
    <scope>NUCLEOTIDE SEQUENCE [LARGE SCALE GENOMIC DNA]</scope>
    <source>
        <strain evidence="2 3">J11-6</strain>
    </source>
</reference>
<evidence type="ECO:0000313" key="3">
    <source>
        <dbReference type="Proteomes" id="UP000216021"/>
    </source>
</evidence>
<feature type="signal peptide" evidence="1">
    <location>
        <begin position="1"/>
        <end position="23"/>
    </location>
</feature>
<name>A0A1S8CEN2_9GAMM</name>
<feature type="chain" id="PRO_5012255754" description="Secreted protein" evidence="1">
    <location>
        <begin position="24"/>
        <end position="160"/>
    </location>
</feature>
<dbReference type="STRING" id="2034155.BMI79_21630"/>
<organism evidence="2 3">
    <name type="scientific">Serratia oryzae</name>
    <dbReference type="NCBI Taxonomy" id="2034155"/>
    <lineage>
        <taxon>Bacteria</taxon>
        <taxon>Pseudomonadati</taxon>
        <taxon>Pseudomonadota</taxon>
        <taxon>Gammaproteobacteria</taxon>
        <taxon>Enterobacterales</taxon>
        <taxon>Yersiniaceae</taxon>
        <taxon>Serratia</taxon>
    </lineage>
</organism>
<dbReference type="AlphaFoldDB" id="A0A1S8CEN2"/>
<keyword evidence="1" id="KW-0732">Signal</keyword>
<evidence type="ECO:0000313" key="2">
    <source>
        <dbReference type="EMBL" id="OMQ18918.1"/>
    </source>
</evidence>
<proteinExistence type="predicted"/>
<evidence type="ECO:0008006" key="4">
    <source>
        <dbReference type="Google" id="ProtNLM"/>
    </source>
</evidence>
<keyword evidence="3" id="KW-1185">Reference proteome</keyword>
<sequence>MAILTKATCISMSLFCFTAVVQAAETNVMSCQLQNGREVKVTWEGNYLKYAYGKPGKAPELALPTAPGTLKDVHFGGVSFASSEAVYYRFSNGNYDYVTYFSERNDGTVSNLGIFKDKKLIKQIKCKDSFQTDLTNVYQPVSSNINQDASDESMDWVVNE</sequence>
<protein>
    <recommendedName>
        <fullName evidence="4">Secreted protein</fullName>
    </recommendedName>
</protein>
<dbReference type="EMBL" id="MOXD01000023">
    <property type="protein sequence ID" value="OMQ18918.1"/>
    <property type="molecule type" value="Genomic_DNA"/>
</dbReference>
<dbReference type="Proteomes" id="UP000216021">
    <property type="component" value="Unassembled WGS sequence"/>
</dbReference>
<accession>A0A1S8CEN2</accession>
<comment type="caution">
    <text evidence="2">The sequence shown here is derived from an EMBL/GenBank/DDBJ whole genome shotgun (WGS) entry which is preliminary data.</text>
</comment>